<feature type="region of interest" description="Disordered" evidence="1">
    <location>
        <begin position="39"/>
        <end position="70"/>
    </location>
</feature>
<dbReference type="KEGG" id="mcoo:MCOO_44210"/>
<protein>
    <submittedName>
        <fullName evidence="3">Uncharacterized protein</fullName>
    </submittedName>
</protein>
<sequence length="70" mass="7023">MTKLLVSLAILLGAAAAAATPAGADPNPFGTLGCSCHSRGETPTGKPDLRNPIDQGIQNGLGSLHRTRGS</sequence>
<feature type="signal peptide" evidence="2">
    <location>
        <begin position="1"/>
        <end position="24"/>
    </location>
</feature>
<feature type="chain" id="PRO_5029709950" evidence="2">
    <location>
        <begin position="25"/>
        <end position="70"/>
    </location>
</feature>
<dbReference type="RefSeq" id="WP_163780168.1">
    <property type="nucleotide sequence ID" value="NZ_AP022569.1"/>
</dbReference>
<dbReference type="AlphaFoldDB" id="A0A7I7L381"/>
<evidence type="ECO:0000256" key="2">
    <source>
        <dbReference type="SAM" id="SignalP"/>
    </source>
</evidence>
<dbReference type="Proteomes" id="UP000465866">
    <property type="component" value="Chromosome"/>
</dbReference>
<proteinExistence type="predicted"/>
<evidence type="ECO:0000313" key="4">
    <source>
        <dbReference type="Proteomes" id="UP000465866"/>
    </source>
</evidence>
<evidence type="ECO:0000313" key="3">
    <source>
        <dbReference type="EMBL" id="BBX48406.1"/>
    </source>
</evidence>
<dbReference type="EMBL" id="AP022569">
    <property type="protein sequence ID" value="BBX48406.1"/>
    <property type="molecule type" value="Genomic_DNA"/>
</dbReference>
<organism evidence="3 4">
    <name type="scientific">Mycobacterium cookii</name>
    <dbReference type="NCBI Taxonomy" id="1775"/>
    <lineage>
        <taxon>Bacteria</taxon>
        <taxon>Bacillati</taxon>
        <taxon>Actinomycetota</taxon>
        <taxon>Actinomycetes</taxon>
        <taxon>Mycobacteriales</taxon>
        <taxon>Mycobacteriaceae</taxon>
        <taxon>Mycobacterium</taxon>
    </lineage>
</organism>
<accession>A0A7I7L381</accession>
<reference evidence="3 4" key="1">
    <citation type="journal article" date="2019" name="Emerg. Microbes Infect.">
        <title>Comprehensive subspecies identification of 175 nontuberculous mycobacteria species based on 7547 genomic profiles.</title>
        <authorList>
            <person name="Matsumoto Y."/>
            <person name="Kinjo T."/>
            <person name="Motooka D."/>
            <person name="Nabeya D."/>
            <person name="Jung N."/>
            <person name="Uechi K."/>
            <person name="Horii T."/>
            <person name="Iida T."/>
            <person name="Fujita J."/>
            <person name="Nakamura S."/>
        </authorList>
    </citation>
    <scope>NUCLEOTIDE SEQUENCE [LARGE SCALE GENOMIC DNA]</scope>
    <source>
        <strain evidence="3 4">JCM 12404</strain>
    </source>
</reference>
<gene>
    <name evidence="3" type="ORF">MCOO_44210</name>
</gene>
<keyword evidence="2" id="KW-0732">Signal</keyword>
<evidence type="ECO:0000256" key="1">
    <source>
        <dbReference type="SAM" id="MobiDB-lite"/>
    </source>
</evidence>
<name>A0A7I7L381_9MYCO</name>
<keyword evidence="4" id="KW-1185">Reference proteome</keyword>